<dbReference type="InterPro" id="IPR006195">
    <property type="entry name" value="aa-tRNA-synth_II"/>
</dbReference>
<keyword evidence="2" id="KW-0547">Nucleotide-binding</keyword>
<dbReference type="Pfam" id="PF00152">
    <property type="entry name" value="tRNA-synt_2"/>
    <property type="match status" value="1"/>
</dbReference>
<keyword evidence="1" id="KW-0436">Ligase</keyword>
<keyword evidence="3" id="KW-0067">ATP-binding</keyword>
<protein>
    <submittedName>
        <fullName evidence="7">Asparagine synthetase</fullName>
    </submittedName>
</protein>
<keyword evidence="5" id="KW-0030">Aminoacyl-tRNA synthetase</keyword>
<organism evidence="7">
    <name type="scientific">candidate division WOR-3 bacterium</name>
    <dbReference type="NCBI Taxonomy" id="2052148"/>
    <lineage>
        <taxon>Bacteria</taxon>
        <taxon>Bacteria division WOR-3</taxon>
    </lineage>
</organism>
<evidence type="ECO:0000256" key="1">
    <source>
        <dbReference type="ARBA" id="ARBA00022598"/>
    </source>
</evidence>
<evidence type="ECO:0000256" key="4">
    <source>
        <dbReference type="ARBA" id="ARBA00022917"/>
    </source>
</evidence>
<evidence type="ECO:0000256" key="5">
    <source>
        <dbReference type="ARBA" id="ARBA00023146"/>
    </source>
</evidence>
<dbReference type="PANTHER" id="PTHR22594:SF48">
    <property type="entry name" value="ASPARAGINYL-TRNA SYNTHETASE-RELATED PROTEIN (N-TRUNCATION)"/>
    <property type="match status" value="1"/>
</dbReference>
<dbReference type="GO" id="GO:0004816">
    <property type="term" value="F:asparagine-tRNA ligase activity"/>
    <property type="evidence" value="ECO:0007669"/>
    <property type="project" value="TreeGrafter"/>
</dbReference>
<feature type="domain" description="Aminoacyl-transfer RNA synthetases class-II family profile" evidence="6">
    <location>
        <begin position="88"/>
        <end position="301"/>
    </location>
</feature>
<dbReference type="AlphaFoldDB" id="A0A7C4TDN2"/>
<dbReference type="EMBL" id="DTGZ01000094">
    <property type="protein sequence ID" value="HGV97662.1"/>
    <property type="molecule type" value="Genomic_DNA"/>
</dbReference>
<keyword evidence="4" id="KW-0648">Protein biosynthesis</keyword>
<evidence type="ECO:0000313" key="7">
    <source>
        <dbReference type="EMBL" id="HGV97662.1"/>
    </source>
</evidence>
<dbReference type="NCBIfam" id="NF005054">
    <property type="entry name" value="PRK06462.1-4"/>
    <property type="match status" value="1"/>
</dbReference>
<dbReference type="GO" id="GO:0006421">
    <property type="term" value="P:asparaginyl-tRNA aminoacylation"/>
    <property type="evidence" value="ECO:0007669"/>
    <property type="project" value="TreeGrafter"/>
</dbReference>
<dbReference type="Gene3D" id="3.30.930.10">
    <property type="entry name" value="Bira Bifunctional Protein, Domain 2"/>
    <property type="match status" value="1"/>
</dbReference>
<dbReference type="InterPro" id="IPR045864">
    <property type="entry name" value="aa-tRNA-synth_II/BPL/LPL"/>
</dbReference>
<sequence length="309" mass="36239">MLDIARLKEKFASDEMRAITKIASEIRYCAGRFLRDNGFVELNPVIISPITDPLRHQVYDASIEYLGKRYRLTKSMIFHKQISLLCQEKIFIFSPNVRLEPQEYSVTKQHLIEFTQIDVEVRNARREFVMELTERLLIEIISYLKEHCAQELAVLKRNVKVPEMPFKRYKYLDAFNVYGKDFEKILSAESNEPFWIIDFPINVREFYDREYDENPGILCDMDLIYPEGYGEALSGGEREFKYERIIQRMGISQVNPEEFHWYLEFSKHGLILPSAGFGIGLERLTRYICGLTEIADATLFPKLPGKFGI</sequence>
<accession>A0A7C4TDN2</accession>
<evidence type="ECO:0000256" key="3">
    <source>
        <dbReference type="ARBA" id="ARBA00022840"/>
    </source>
</evidence>
<proteinExistence type="predicted"/>
<evidence type="ECO:0000256" key="2">
    <source>
        <dbReference type="ARBA" id="ARBA00022741"/>
    </source>
</evidence>
<gene>
    <name evidence="7" type="ORF">ENV60_05135</name>
</gene>
<name>A0A7C4TDN2_UNCW3</name>
<reference evidence="7" key="1">
    <citation type="journal article" date="2020" name="mSystems">
        <title>Genome- and Community-Level Interaction Insights into Carbon Utilization and Element Cycling Functions of Hydrothermarchaeota in Hydrothermal Sediment.</title>
        <authorList>
            <person name="Zhou Z."/>
            <person name="Liu Y."/>
            <person name="Xu W."/>
            <person name="Pan J."/>
            <person name="Luo Z.H."/>
            <person name="Li M."/>
        </authorList>
    </citation>
    <scope>NUCLEOTIDE SEQUENCE [LARGE SCALE GENOMIC DNA]</scope>
    <source>
        <strain evidence="7">SpSt-774</strain>
    </source>
</reference>
<dbReference type="SUPFAM" id="SSF55681">
    <property type="entry name" value="Class II aaRS and biotin synthetases"/>
    <property type="match status" value="1"/>
</dbReference>
<dbReference type="PROSITE" id="PS50862">
    <property type="entry name" value="AA_TRNA_LIGASE_II"/>
    <property type="match status" value="1"/>
</dbReference>
<comment type="caution">
    <text evidence="7">The sequence shown here is derived from an EMBL/GenBank/DDBJ whole genome shotgun (WGS) entry which is preliminary data.</text>
</comment>
<dbReference type="PANTHER" id="PTHR22594">
    <property type="entry name" value="ASPARTYL/LYSYL-TRNA SYNTHETASE"/>
    <property type="match status" value="1"/>
</dbReference>
<dbReference type="GO" id="GO:0005524">
    <property type="term" value="F:ATP binding"/>
    <property type="evidence" value="ECO:0007669"/>
    <property type="project" value="UniProtKB-KW"/>
</dbReference>
<dbReference type="InterPro" id="IPR004364">
    <property type="entry name" value="Aa-tRNA-synt_II"/>
</dbReference>
<evidence type="ECO:0000259" key="6">
    <source>
        <dbReference type="PROSITE" id="PS50862"/>
    </source>
</evidence>